<dbReference type="PANTHER" id="PTHR24388">
    <property type="entry name" value="ZINC FINGER PROTEIN"/>
    <property type="match status" value="1"/>
</dbReference>
<evidence type="ECO:0000256" key="6">
    <source>
        <dbReference type="ARBA" id="ARBA00023015"/>
    </source>
</evidence>
<dbReference type="GO" id="GO:0000978">
    <property type="term" value="F:RNA polymerase II cis-regulatory region sequence-specific DNA binding"/>
    <property type="evidence" value="ECO:0007669"/>
    <property type="project" value="TreeGrafter"/>
</dbReference>
<dbReference type="PROSITE" id="PS00028">
    <property type="entry name" value="ZINC_FINGER_C2H2_1"/>
    <property type="match status" value="3"/>
</dbReference>
<feature type="domain" description="C2H2-type" evidence="10">
    <location>
        <begin position="144"/>
        <end position="171"/>
    </location>
</feature>
<dbReference type="GO" id="GO:0005634">
    <property type="term" value="C:nucleus"/>
    <property type="evidence" value="ECO:0007669"/>
    <property type="project" value="UniProtKB-SubCell"/>
</dbReference>
<dbReference type="EMBL" id="APAU02000149">
    <property type="protein sequence ID" value="EUB55672.1"/>
    <property type="molecule type" value="Genomic_DNA"/>
</dbReference>
<dbReference type="Pfam" id="PF12874">
    <property type="entry name" value="zf-met"/>
    <property type="match status" value="1"/>
</dbReference>
<feature type="domain" description="C2H2-type" evidence="10">
    <location>
        <begin position="170"/>
        <end position="197"/>
    </location>
</feature>
<keyword evidence="2" id="KW-0479">Metal-binding</keyword>
<keyword evidence="5" id="KW-0862">Zinc</keyword>
<keyword evidence="6" id="KW-0805">Transcription regulation</keyword>
<evidence type="ECO:0000256" key="2">
    <source>
        <dbReference type="ARBA" id="ARBA00022723"/>
    </source>
</evidence>
<reference evidence="11 12" key="1">
    <citation type="journal article" date="2013" name="Nat. Genet.">
        <title>The genome of the hydatid tapeworm Echinococcus granulosus.</title>
        <authorList>
            <person name="Zheng H."/>
            <person name="Zhang W."/>
            <person name="Zhang L."/>
            <person name="Zhang Z."/>
            <person name="Li J."/>
            <person name="Lu G."/>
            <person name="Zhu Y."/>
            <person name="Wang Y."/>
            <person name="Huang Y."/>
            <person name="Liu J."/>
            <person name="Kang H."/>
            <person name="Chen J."/>
            <person name="Wang L."/>
            <person name="Chen A."/>
            <person name="Yu S."/>
            <person name="Gao Z."/>
            <person name="Jin L."/>
            <person name="Gu W."/>
            <person name="Wang Z."/>
            <person name="Zhao L."/>
            <person name="Shi B."/>
            <person name="Wen H."/>
            <person name="Lin R."/>
            <person name="Jones M.K."/>
            <person name="Brejova B."/>
            <person name="Vinar T."/>
            <person name="Zhao G."/>
            <person name="McManus D.P."/>
            <person name="Chen Z."/>
            <person name="Zhou Y."/>
            <person name="Wang S."/>
        </authorList>
    </citation>
    <scope>NUCLEOTIDE SEQUENCE [LARGE SCALE GENOMIC DNA]</scope>
</reference>
<comment type="subcellular location">
    <subcellularLocation>
        <location evidence="1">Nucleus</location>
    </subcellularLocation>
</comment>
<proteinExistence type="predicted"/>
<feature type="domain" description="C2H2-type" evidence="10">
    <location>
        <begin position="198"/>
        <end position="225"/>
    </location>
</feature>
<dbReference type="PANTHER" id="PTHR24388:SF54">
    <property type="entry name" value="PROTEIN ESCARGOT"/>
    <property type="match status" value="1"/>
</dbReference>
<dbReference type="GO" id="GO:0008270">
    <property type="term" value="F:zinc ion binding"/>
    <property type="evidence" value="ECO:0007669"/>
    <property type="project" value="UniProtKB-KW"/>
</dbReference>
<dbReference type="InterPro" id="IPR036236">
    <property type="entry name" value="Znf_C2H2_sf"/>
</dbReference>
<evidence type="ECO:0000259" key="10">
    <source>
        <dbReference type="PROSITE" id="PS50157"/>
    </source>
</evidence>
<accession>W6UB42</accession>
<dbReference type="PROSITE" id="PS50157">
    <property type="entry name" value="ZINC_FINGER_C2H2_2"/>
    <property type="match status" value="3"/>
</dbReference>
<dbReference type="Gene3D" id="3.30.160.60">
    <property type="entry name" value="Classic Zinc Finger"/>
    <property type="match status" value="2"/>
</dbReference>
<evidence type="ECO:0000256" key="8">
    <source>
        <dbReference type="ARBA" id="ARBA00023242"/>
    </source>
</evidence>
<keyword evidence="7" id="KW-0804">Transcription</keyword>
<evidence type="ECO:0000256" key="4">
    <source>
        <dbReference type="ARBA" id="ARBA00022771"/>
    </source>
</evidence>
<dbReference type="InterPro" id="IPR008598">
    <property type="entry name" value="Di19_Zn-bd"/>
</dbReference>
<dbReference type="Pfam" id="PF00096">
    <property type="entry name" value="zf-C2H2"/>
    <property type="match status" value="1"/>
</dbReference>
<dbReference type="CTD" id="36345195"/>
<keyword evidence="12" id="KW-1185">Reference proteome</keyword>
<evidence type="ECO:0000256" key="9">
    <source>
        <dbReference type="PROSITE-ProRule" id="PRU00042"/>
    </source>
</evidence>
<keyword evidence="8" id="KW-0539">Nucleus</keyword>
<dbReference type="AlphaFoldDB" id="W6UB42"/>
<comment type="caution">
    <text evidence="11">The sequence shown here is derived from an EMBL/GenBank/DDBJ whole genome shotgun (WGS) entry which is preliminary data.</text>
</comment>
<dbReference type="RefSeq" id="XP_024346868.1">
    <property type="nucleotide sequence ID" value="XM_024498729.1"/>
</dbReference>
<evidence type="ECO:0000256" key="5">
    <source>
        <dbReference type="ARBA" id="ARBA00022833"/>
    </source>
</evidence>
<keyword evidence="3" id="KW-0677">Repeat</keyword>
<dbReference type="InterPro" id="IPR050527">
    <property type="entry name" value="Snail/Krueppel_Znf"/>
</dbReference>
<dbReference type="InterPro" id="IPR013087">
    <property type="entry name" value="Znf_C2H2_type"/>
</dbReference>
<dbReference type="FunFam" id="3.30.160.60:FF:000130">
    <property type="entry name" value="Spalt-like transcription factor 4"/>
    <property type="match status" value="1"/>
</dbReference>
<dbReference type="Proteomes" id="UP000019149">
    <property type="component" value="Unassembled WGS sequence"/>
</dbReference>
<evidence type="ECO:0000313" key="12">
    <source>
        <dbReference type="Proteomes" id="UP000019149"/>
    </source>
</evidence>
<dbReference type="OMA" id="IQHHESA"/>
<dbReference type="OrthoDB" id="5428132at2759"/>
<dbReference type="GO" id="GO:0000981">
    <property type="term" value="F:DNA-binding transcription factor activity, RNA polymerase II-specific"/>
    <property type="evidence" value="ECO:0007669"/>
    <property type="project" value="TreeGrafter"/>
</dbReference>
<dbReference type="SUPFAM" id="SSF57667">
    <property type="entry name" value="beta-beta-alpha zinc fingers"/>
    <property type="match status" value="2"/>
</dbReference>
<protein>
    <submittedName>
        <fullName evidence="11">Transcriptional repressor scratch</fullName>
    </submittedName>
</protein>
<dbReference type="KEGG" id="egl:EGR_09480"/>
<dbReference type="SMART" id="SM00355">
    <property type="entry name" value="ZnF_C2H2"/>
    <property type="match status" value="4"/>
</dbReference>
<evidence type="ECO:0000313" key="11">
    <source>
        <dbReference type="EMBL" id="EUB55672.1"/>
    </source>
</evidence>
<evidence type="ECO:0000256" key="7">
    <source>
        <dbReference type="ARBA" id="ARBA00023163"/>
    </source>
</evidence>
<dbReference type="GeneID" id="36345195"/>
<dbReference type="STRING" id="6210.W6UB42"/>
<dbReference type="Pfam" id="PF05605">
    <property type="entry name" value="zf-Di19"/>
    <property type="match status" value="1"/>
</dbReference>
<organism evidence="11 12">
    <name type="scientific">Echinococcus granulosus</name>
    <name type="common">Hydatid tapeworm</name>
    <dbReference type="NCBI Taxonomy" id="6210"/>
    <lineage>
        <taxon>Eukaryota</taxon>
        <taxon>Metazoa</taxon>
        <taxon>Spiralia</taxon>
        <taxon>Lophotrochozoa</taxon>
        <taxon>Platyhelminthes</taxon>
        <taxon>Cestoda</taxon>
        <taxon>Eucestoda</taxon>
        <taxon>Cyclophyllidea</taxon>
        <taxon>Taeniidae</taxon>
        <taxon>Echinococcus</taxon>
        <taxon>Echinococcus granulosus group</taxon>
    </lineage>
</organism>
<evidence type="ECO:0000256" key="1">
    <source>
        <dbReference type="ARBA" id="ARBA00004123"/>
    </source>
</evidence>
<gene>
    <name evidence="11" type="ORF">EGR_09480</name>
</gene>
<keyword evidence="4 9" id="KW-0863">Zinc-finger</keyword>
<evidence type="ECO:0000256" key="3">
    <source>
        <dbReference type="ARBA" id="ARBA00022737"/>
    </source>
</evidence>
<name>W6UB42_ECHGR</name>
<sequence>MSQLECGYNEQIAATNSSTPFPSQSLVSSSVSSVNQIAALPQVGSLPINSGAMMPLRIHQHSPPLQSHEFGLEASNYLFWCHYVLLSRLLNPLNIAIPTSVVSHTGNANNATNERDMHNNCVCSTTIPSNANVEGLDREERLIWKCRACGKTYNSSASLRMHEQSHSRQWKCRFCAKAFSRKWLLEGHERTHTGEKPFICPVCQRGFADRSNMRTHMQTHMAVKHCRCPHCPRSFIRRDLLIRHLKKCPFSTPATATVTNNAPTTRIVNTACDLDSVNFTAYDKGLDLLPYQI</sequence>